<sequence>MAALVLPVARAPSVAAEPTASRQADRPAGGLWFDPTQLPSFTGTVERFLVDPRGGTDGLLFREGPQVVFPPDIGAAVRRVAAEGRPLTVWGIRIRNAPVITILAFSAGADSPPVLVERLYRRVPERPDAAPMRELSVEGRVKAPYYTPQGEVTGAILEDGTSVLLPAGAAERFRDLLTPGATLAAEGPGYAGQEGRAVLARRIGAEPGSLRPTASATP</sequence>
<protein>
    <submittedName>
        <fullName evidence="1">Uncharacterized protein</fullName>
    </submittedName>
</protein>
<comment type="caution">
    <text evidence="1">The sequence shown here is derived from an EMBL/GenBank/DDBJ whole genome shotgun (WGS) entry which is preliminary data.</text>
</comment>
<dbReference type="RefSeq" id="WP_248668603.1">
    <property type="nucleotide sequence ID" value="NZ_JALPRX010000086.1"/>
</dbReference>
<dbReference type="AlphaFoldDB" id="A0A9X1Y9P9"/>
<dbReference type="Proteomes" id="UP001139516">
    <property type="component" value="Unassembled WGS sequence"/>
</dbReference>
<name>A0A9X1Y9P9_9PROT</name>
<organism evidence="1 2">
    <name type="scientific">Roseomonas acroporae</name>
    <dbReference type="NCBI Taxonomy" id="2937791"/>
    <lineage>
        <taxon>Bacteria</taxon>
        <taxon>Pseudomonadati</taxon>
        <taxon>Pseudomonadota</taxon>
        <taxon>Alphaproteobacteria</taxon>
        <taxon>Acetobacterales</taxon>
        <taxon>Roseomonadaceae</taxon>
        <taxon>Roseomonas</taxon>
    </lineage>
</organism>
<evidence type="ECO:0000313" key="2">
    <source>
        <dbReference type="Proteomes" id="UP001139516"/>
    </source>
</evidence>
<dbReference type="EMBL" id="JALPRX010000086">
    <property type="protein sequence ID" value="MCK8786489.1"/>
    <property type="molecule type" value="Genomic_DNA"/>
</dbReference>
<gene>
    <name evidence="1" type="ORF">M0638_19110</name>
</gene>
<keyword evidence="2" id="KW-1185">Reference proteome</keyword>
<accession>A0A9X1Y9P9</accession>
<evidence type="ECO:0000313" key="1">
    <source>
        <dbReference type="EMBL" id="MCK8786489.1"/>
    </source>
</evidence>
<proteinExistence type="predicted"/>
<reference evidence="1" key="1">
    <citation type="submission" date="2022-04" db="EMBL/GenBank/DDBJ databases">
        <title>Roseomonas acroporae sp. nov., isolated from coral Acropora digitifera.</title>
        <authorList>
            <person name="Sun H."/>
        </authorList>
    </citation>
    <scope>NUCLEOTIDE SEQUENCE</scope>
    <source>
        <strain evidence="1">NAR14</strain>
    </source>
</reference>